<evidence type="ECO:0000256" key="3">
    <source>
        <dbReference type="ARBA" id="ARBA00022538"/>
    </source>
</evidence>
<evidence type="ECO:0000313" key="11">
    <source>
        <dbReference type="Proteomes" id="UP001333818"/>
    </source>
</evidence>
<keyword evidence="2 9" id="KW-1003">Cell membrane</keyword>
<evidence type="ECO:0000313" key="10">
    <source>
        <dbReference type="EMBL" id="MEE3717387.1"/>
    </source>
</evidence>
<feature type="transmembrane region" description="Helical" evidence="9">
    <location>
        <begin position="386"/>
        <end position="405"/>
    </location>
</feature>
<feature type="transmembrane region" description="Helical" evidence="9">
    <location>
        <begin position="225"/>
        <end position="247"/>
    </location>
</feature>
<gene>
    <name evidence="9 10" type="primary">kdpA</name>
    <name evidence="10" type="ORF">V2H45_11555</name>
</gene>
<dbReference type="GO" id="GO:0005886">
    <property type="term" value="C:plasma membrane"/>
    <property type="evidence" value="ECO:0007669"/>
    <property type="project" value="UniProtKB-SubCell"/>
</dbReference>
<keyword evidence="6 9" id="KW-1133">Transmembrane helix</keyword>
<evidence type="ECO:0000256" key="7">
    <source>
        <dbReference type="ARBA" id="ARBA00023065"/>
    </source>
</evidence>
<organism evidence="10 11">
    <name type="scientific">Tumidithrix elongata BACA0141</name>
    <dbReference type="NCBI Taxonomy" id="2716417"/>
    <lineage>
        <taxon>Bacteria</taxon>
        <taxon>Bacillati</taxon>
        <taxon>Cyanobacteriota</taxon>
        <taxon>Cyanophyceae</taxon>
        <taxon>Pseudanabaenales</taxon>
        <taxon>Pseudanabaenaceae</taxon>
        <taxon>Tumidithrix</taxon>
        <taxon>Tumidithrix elongata</taxon>
    </lineage>
</organism>
<evidence type="ECO:0000256" key="5">
    <source>
        <dbReference type="ARBA" id="ARBA00022958"/>
    </source>
</evidence>
<evidence type="ECO:0000256" key="4">
    <source>
        <dbReference type="ARBA" id="ARBA00022692"/>
    </source>
</evidence>
<name>A0AAW9PTI6_9CYAN</name>
<dbReference type="GO" id="GO:0008556">
    <property type="term" value="F:P-type potassium transmembrane transporter activity"/>
    <property type="evidence" value="ECO:0007669"/>
    <property type="project" value="InterPro"/>
</dbReference>
<protein>
    <recommendedName>
        <fullName evidence="9">Potassium-transporting ATPase potassium-binding subunit</fullName>
    </recommendedName>
    <alternativeName>
        <fullName evidence="9">ATP phosphohydrolase [potassium-transporting] A chain</fullName>
    </alternativeName>
    <alternativeName>
        <fullName evidence="9">Potassium-binding and translocating subunit A</fullName>
    </alternativeName>
    <alternativeName>
        <fullName evidence="9">Potassium-translocating ATPase A chain</fullName>
    </alternativeName>
</protein>
<comment type="subunit">
    <text evidence="9">The system is composed of three essential subunits: KdpA, KdpB and KdpC.</text>
</comment>
<proteinExistence type="inferred from homology"/>
<keyword evidence="3 9" id="KW-0633">Potassium transport</keyword>
<feature type="transmembrane region" description="Helical" evidence="9">
    <location>
        <begin position="412"/>
        <end position="430"/>
    </location>
</feature>
<dbReference type="PANTHER" id="PTHR30607">
    <property type="entry name" value="POTASSIUM-TRANSPORTING ATPASE A CHAIN"/>
    <property type="match status" value="1"/>
</dbReference>
<feature type="transmembrane region" description="Helical" evidence="9">
    <location>
        <begin position="436"/>
        <end position="455"/>
    </location>
</feature>
<comment type="similarity">
    <text evidence="9">Belongs to the KdpA family.</text>
</comment>
<feature type="transmembrane region" description="Helical" evidence="9">
    <location>
        <begin position="335"/>
        <end position="356"/>
    </location>
</feature>
<feature type="transmembrane region" description="Helical" evidence="9">
    <location>
        <begin position="564"/>
        <end position="589"/>
    </location>
</feature>
<keyword evidence="1 9" id="KW-0813">Transport</keyword>
<comment type="subcellular location">
    <subcellularLocation>
        <location evidence="9">Cell membrane</location>
        <topology evidence="9">Multi-pass membrane protein</topology>
    </subcellularLocation>
</comment>
<comment type="function">
    <text evidence="9">Part of the high-affinity ATP-driven potassium transport (or Kdp) system, which catalyzes the hydrolysis of ATP coupled with the electrogenic transport of potassium into the cytoplasm. This subunit binds the extracellular potassium ions and delivers the ions to the membrane domain of KdpB through an intramembrane tunnel.</text>
</comment>
<evidence type="ECO:0000256" key="9">
    <source>
        <dbReference type="HAMAP-Rule" id="MF_00275"/>
    </source>
</evidence>
<dbReference type="NCBIfam" id="TIGR00680">
    <property type="entry name" value="kdpA"/>
    <property type="match status" value="1"/>
</dbReference>
<dbReference type="Proteomes" id="UP001333818">
    <property type="component" value="Unassembled WGS sequence"/>
</dbReference>
<reference evidence="10" key="1">
    <citation type="submission" date="2024-01" db="EMBL/GenBank/DDBJ databases">
        <title>Bank of Algae and Cyanobacteria of the Azores (BACA) strain genomes.</title>
        <authorList>
            <person name="Luz R."/>
            <person name="Cordeiro R."/>
            <person name="Fonseca A."/>
            <person name="Goncalves V."/>
        </authorList>
    </citation>
    <scope>NUCLEOTIDE SEQUENCE</scope>
    <source>
        <strain evidence="10">BACA0141</strain>
    </source>
</reference>
<dbReference type="InterPro" id="IPR004623">
    <property type="entry name" value="KdpA"/>
</dbReference>
<feature type="transmembrane region" description="Helical" evidence="9">
    <location>
        <begin position="189"/>
        <end position="213"/>
    </location>
</feature>
<keyword evidence="5 9" id="KW-0630">Potassium</keyword>
<keyword evidence="8 9" id="KW-0472">Membrane</keyword>
<dbReference type="GO" id="GO:0030955">
    <property type="term" value="F:potassium ion binding"/>
    <property type="evidence" value="ECO:0007669"/>
    <property type="project" value="UniProtKB-UniRule"/>
</dbReference>
<sequence length="647" mass="69612">MVSKHNLYQAYKSRLNARLYLAQHGFSRKDRGVIEFTFESVDRILSTRILSNMFQGFLQIALTLLTIVAIAPFLGNYMARVFLEEKTFLDPVVLPIERFIYALFGIHKSKSNGNMTGWQYIRALLYSNLVMAAFIYAIFTFQGSLPLNPTGLPAPTWDTSLHTAISFVTNTNQQHYSGETTFSHFSQMFALGFMFFTSAGTGLAVGIAFIRGLTGRSLGDFYRDLTLAITRILLPLSIVGGILLLIAGVPETLAAPKIITTLEGATQAIALGPVAHFEIIKQLGENGGGFFAINSAHPFENPSAASNLIATIAMVAIPSSLIYTYGIFANNRKQGWLIFWMVFGIALVLIAIAAIGEFQGNPLVNSSLGSLGTNAPNLEGKEVRFGWAQTALFAAITTATMCGAVNGMHDSLMPTGGFVTLFNMFLQIVWGGQGTGTAYIFVMLILTVFLTGLMVGRTPEFLGRKIEKREIVLSSVILLVHPIAILIPTAITLAFPDFLSTFTNPGLTDPAQIKAVADAWSTSGASNPTFHGLSQIVYEYTSAAANNGSGFEGLGDSQPAPTALWWNLSTCFSLLAGRYVPIIALLLLAESMTNKQPVPQTAGTLRTDTGLFTGVTTGVILILGALTFFPVLALGAIAEAFQIARGG</sequence>
<accession>A0AAW9PTI6</accession>
<evidence type="ECO:0000256" key="6">
    <source>
        <dbReference type="ARBA" id="ARBA00022989"/>
    </source>
</evidence>
<keyword evidence="4 9" id="KW-0812">Transmembrane</keyword>
<feature type="transmembrane region" description="Helical" evidence="9">
    <location>
        <begin position="120"/>
        <end position="139"/>
    </location>
</feature>
<feature type="transmembrane region" description="Helical" evidence="9">
    <location>
        <begin position="308"/>
        <end position="328"/>
    </location>
</feature>
<feature type="transmembrane region" description="Helical" evidence="9">
    <location>
        <begin position="57"/>
        <end position="79"/>
    </location>
</feature>
<evidence type="ECO:0000256" key="8">
    <source>
        <dbReference type="ARBA" id="ARBA00023136"/>
    </source>
</evidence>
<keyword evidence="7 9" id="KW-0406">Ion transport</keyword>
<keyword evidence="11" id="KW-1185">Reference proteome</keyword>
<evidence type="ECO:0000256" key="2">
    <source>
        <dbReference type="ARBA" id="ARBA00022475"/>
    </source>
</evidence>
<dbReference type="HAMAP" id="MF_00275">
    <property type="entry name" value="KdpA"/>
    <property type="match status" value="1"/>
</dbReference>
<dbReference type="Pfam" id="PF03814">
    <property type="entry name" value="KdpA"/>
    <property type="match status" value="1"/>
</dbReference>
<dbReference type="AlphaFoldDB" id="A0AAW9PTI6"/>
<evidence type="ECO:0000256" key="1">
    <source>
        <dbReference type="ARBA" id="ARBA00022448"/>
    </source>
</evidence>
<feature type="transmembrane region" description="Helical" evidence="9">
    <location>
        <begin position="476"/>
        <end position="495"/>
    </location>
</feature>
<dbReference type="PANTHER" id="PTHR30607:SF2">
    <property type="entry name" value="POTASSIUM-TRANSPORTING ATPASE POTASSIUM-BINDING SUBUNIT"/>
    <property type="match status" value="1"/>
</dbReference>
<feature type="transmembrane region" description="Helical" evidence="9">
    <location>
        <begin position="610"/>
        <end position="638"/>
    </location>
</feature>
<dbReference type="EMBL" id="JAZBJZ010000040">
    <property type="protein sequence ID" value="MEE3717387.1"/>
    <property type="molecule type" value="Genomic_DNA"/>
</dbReference>
<comment type="caution">
    <text evidence="10">The sequence shown here is derived from an EMBL/GenBank/DDBJ whole genome shotgun (WGS) entry which is preliminary data.</text>
</comment>